<dbReference type="EMBL" id="FN649751">
    <property type="protein sequence ID" value="CBN75098.1"/>
    <property type="molecule type" value="Genomic_DNA"/>
</dbReference>
<dbReference type="PANTHER" id="PTHR38042">
    <property type="entry name" value="UROPORPHYRINOGEN-III SYNTHASE, CHLOROPLASTIC"/>
    <property type="match status" value="1"/>
</dbReference>
<evidence type="ECO:0000256" key="4">
    <source>
        <dbReference type="ARBA" id="ARBA00023239"/>
    </source>
</evidence>
<dbReference type="OMA" id="WVESIME"/>
<keyword evidence="4 7" id="KW-0456">Lyase</keyword>
<reference evidence="10 11" key="1">
    <citation type="journal article" date="2010" name="Nature">
        <title>The Ectocarpus genome and the independent evolution of multicellularity in brown algae.</title>
        <authorList>
            <person name="Cock J.M."/>
            <person name="Sterck L."/>
            <person name="Rouze P."/>
            <person name="Scornet D."/>
            <person name="Allen A.E."/>
            <person name="Amoutzias G."/>
            <person name="Anthouard V."/>
            <person name="Artiguenave F."/>
            <person name="Aury J.M."/>
            <person name="Badger J.H."/>
            <person name="Beszteri B."/>
            <person name="Billiau K."/>
            <person name="Bonnet E."/>
            <person name="Bothwell J.H."/>
            <person name="Bowler C."/>
            <person name="Boyen C."/>
            <person name="Brownlee C."/>
            <person name="Carrano C.J."/>
            <person name="Charrier B."/>
            <person name="Cho G.Y."/>
            <person name="Coelho S.M."/>
            <person name="Collen J."/>
            <person name="Corre E."/>
            <person name="Da Silva C."/>
            <person name="Delage L."/>
            <person name="Delaroque N."/>
            <person name="Dittami S.M."/>
            <person name="Doulbeau S."/>
            <person name="Elias M."/>
            <person name="Farnham G."/>
            <person name="Gachon C.M."/>
            <person name="Gschloessl B."/>
            <person name="Heesch S."/>
            <person name="Jabbari K."/>
            <person name="Jubin C."/>
            <person name="Kawai H."/>
            <person name="Kimura K."/>
            <person name="Kloareg B."/>
            <person name="Kupper F.C."/>
            <person name="Lang D."/>
            <person name="Le Bail A."/>
            <person name="Leblanc C."/>
            <person name="Lerouge P."/>
            <person name="Lohr M."/>
            <person name="Lopez P.J."/>
            <person name="Martens C."/>
            <person name="Maumus F."/>
            <person name="Michel G."/>
            <person name="Miranda-Saavedra D."/>
            <person name="Morales J."/>
            <person name="Moreau H."/>
            <person name="Motomura T."/>
            <person name="Nagasato C."/>
            <person name="Napoli C.A."/>
            <person name="Nelson D.R."/>
            <person name="Nyvall-Collen P."/>
            <person name="Peters A.F."/>
            <person name="Pommier C."/>
            <person name="Potin P."/>
            <person name="Poulain J."/>
            <person name="Quesneville H."/>
            <person name="Read B."/>
            <person name="Rensing S.A."/>
            <person name="Ritter A."/>
            <person name="Rousvoal S."/>
            <person name="Samanta M."/>
            <person name="Samson G."/>
            <person name="Schroeder D.C."/>
            <person name="Segurens B."/>
            <person name="Strittmatter M."/>
            <person name="Tonon T."/>
            <person name="Tregear J.W."/>
            <person name="Valentin K."/>
            <person name="von Dassow P."/>
            <person name="Yamagishi T."/>
            <person name="Van de Peer Y."/>
            <person name="Wincker P."/>
        </authorList>
    </citation>
    <scope>NUCLEOTIDE SEQUENCE [LARGE SCALE GENOMIC DNA]</scope>
    <source>
        <strain evidence="11">Ec32 / CCAP1310/4</strain>
    </source>
</reference>
<keyword evidence="5 7" id="KW-0627">Porphyrin biosynthesis</keyword>
<dbReference type="InterPro" id="IPR039793">
    <property type="entry name" value="UROS/Hem4"/>
</dbReference>
<dbReference type="STRING" id="2880.D8LS41"/>
<dbReference type="UniPathway" id="UPA00251">
    <property type="reaction ID" value="UER00320"/>
</dbReference>
<name>D8LS41_ECTSI</name>
<evidence type="ECO:0000256" key="5">
    <source>
        <dbReference type="ARBA" id="ARBA00023244"/>
    </source>
</evidence>
<comment type="function">
    <text evidence="7">Catalyzes cyclization of the linear tetrapyrrole, hydroxymethylbilane, to the macrocyclic uroporphyrinogen III.</text>
</comment>
<evidence type="ECO:0000256" key="2">
    <source>
        <dbReference type="ARBA" id="ARBA00008133"/>
    </source>
</evidence>
<dbReference type="InParanoid" id="D8LS41"/>
<dbReference type="AlphaFoldDB" id="D8LS41"/>
<evidence type="ECO:0000256" key="6">
    <source>
        <dbReference type="ARBA" id="ARBA00048617"/>
    </source>
</evidence>
<dbReference type="eggNOG" id="ENOG502QST9">
    <property type="taxonomic scope" value="Eukaryota"/>
</dbReference>
<gene>
    <name evidence="10" type="primary">UROS</name>
    <name evidence="10" type="ORF">Esi_0070_0013</name>
</gene>
<dbReference type="EMBL" id="FN648927">
    <property type="protein sequence ID" value="CBN75098.1"/>
    <property type="molecule type" value="Genomic_DNA"/>
</dbReference>
<dbReference type="InterPro" id="IPR003754">
    <property type="entry name" value="4pyrrol_synth_uPrphyn_synth"/>
</dbReference>
<dbReference type="Gene3D" id="3.40.50.10090">
    <property type="match status" value="2"/>
</dbReference>
<evidence type="ECO:0000259" key="9">
    <source>
        <dbReference type="Pfam" id="PF02602"/>
    </source>
</evidence>
<feature type="domain" description="Tetrapyrrole biosynthesis uroporphyrinogen III synthase" evidence="9">
    <location>
        <begin position="86"/>
        <end position="189"/>
    </location>
</feature>
<evidence type="ECO:0000313" key="11">
    <source>
        <dbReference type="Proteomes" id="UP000002630"/>
    </source>
</evidence>
<comment type="catalytic activity">
    <reaction evidence="6 7">
        <text>hydroxymethylbilane = uroporphyrinogen III + H2O</text>
        <dbReference type="Rhea" id="RHEA:18965"/>
        <dbReference type="ChEBI" id="CHEBI:15377"/>
        <dbReference type="ChEBI" id="CHEBI:57308"/>
        <dbReference type="ChEBI" id="CHEBI:57845"/>
        <dbReference type="EC" id="4.2.1.75"/>
    </reaction>
</comment>
<sequence>MRSAYRPSTTAVALVAAACLPLAVSFNSIRIAHEQHQRHFGRSPEWHSGIIGRGETVGHARPSTARGCASRGAEVALTREAGKNGKLAKLLTDAGISSVEVPCIAHQDGPDLPLLPAALADPGLAYVVVTSPEAAKVFLAGWAKAGVPGVPVPVACVGKATGDALRAGGVSPVFTPSKATGETLAAEIPLPPSAPADDTAAAAAAPSEAEETTGAGGEGGSSSPGGGPRVLYPASAKAQNTLESGLRARGFEVRRLNTYDTVPATWDESAEAAAAGASVAAFGSPSAVKTWAARMGVVAAGVGGAGAEGSGGGESGGGGALAACIGETSARACREAGWAESAIFYPEKPGMEGWAKAVGQALAAVETFPSSPAKAGASAG</sequence>
<evidence type="ECO:0000256" key="7">
    <source>
        <dbReference type="RuleBase" id="RU366031"/>
    </source>
</evidence>
<dbReference type="InterPro" id="IPR036108">
    <property type="entry name" value="4pyrrol_syn_uPrphyn_synt_sf"/>
</dbReference>
<dbReference type="PANTHER" id="PTHR38042:SF1">
    <property type="entry name" value="UROPORPHYRINOGEN-III SYNTHASE, CHLOROPLASTIC"/>
    <property type="match status" value="1"/>
</dbReference>
<dbReference type="CDD" id="cd06578">
    <property type="entry name" value="HemD"/>
    <property type="match status" value="1"/>
</dbReference>
<dbReference type="SUPFAM" id="SSF69618">
    <property type="entry name" value="HemD-like"/>
    <property type="match status" value="1"/>
</dbReference>
<comment type="pathway">
    <text evidence="1 7">Porphyrin-containing compound metabolism; protoporphyrin-IX biosynthesis; coproporphyrinogen-III from 5-aminolevulinate: step 3/4.</text>
</comment>
<feature type="domain" description="Tetrapyrrole biosynthesis uroporphyrinogen III synthase" evidence="9">
    <location>
        <begin position="225"/>
        <end position="354"/>
    </location>
</feature>
<evidence type="ECO:0000256" key="1">
    <source>
        <dbReference type="ARBA" id="ARBA00004772"/>
    </source>
</evidence>
<dbReference type="GO" id="GO:0006780">
    <property type="term" value="P:uroporphyrinogen III biosynthetic process"/>
    <property type="evidence" value="ECO:0007669"/>
    <property type="project" value="UniProtKB-UniRule"/>
</dbReference>
<comment type="similarity">
    <text evidence="2 7">Belongs to the uroporphyrinogen-III synthase family.</text>
</comment>
<feature type="compositionally biased region" description="Gly residues" evidence="8">
    <location>
        <begin position="214"/>
        <end position="228"/>
    </location>
</feature>
<dbReference type="EC" id="4.2.1.75" evidence="3 7"/>
<accession>D8LS41</accession>
<dbReference type="OrthoDB" id="443551at2759"/>
<keyword evidence="11" id="KW-1185">Reference proteome</keyword>
<dbReference type="GO" id="GO:0006782">
    <property type="term" value="P:protoporphyrinogen IX biosynthetic process"/>
    <property type="evidence" value="ECO:0007669"/>
    <property type="project" value="UniProtKB-UniRule"/>
</dbReference>
<evidence type="ECO:0000313" key="10">
    <source>
        <dbReference type="EMBL" id="CBN75098.1"/>
    </source>
</evidence>
<dbReference type="PROSITE" id="PS51257">
    <property type="entry name" value="PROKAR_LIPOPROTEIN"/>
    <property type="match status" value="1"/>
</dbReference>
<evidence type="ECO:0000256" key="3">
    <source>
        <dbReference type="ARBA" id="ARBA00013109"/>
    </source>
</evidence>
<feature type="region of interest" description="Disordered" evidence="8">
    <location>
        <begin position="188"/>
        <end position="232"/>
    </location>
</feature>
<evidence type="ECO:0000256" key="8">
    <source>
        <dbReference type="SAM" id="MobiDB-lite"/>
    </source>
</evidence>
<dbReference type="Proteomes" id="UP000002630">
    <property type="component" value="Linkage Group LG26"/>
</dbReference>
<organism evidence="10 11">
    <name type="scientific">Ectocarpus siliculosus</name>
    <name type="common">Brown alga</name>
    <name type="synonym">Conferva siliculosa</name>
    <dbReference type="NCBI Taxonomy" id="2880"/>
    <lineage>
        <taxon>Eukaryota</taxon>
        <taxon>Sar</taxon>
        <taxon>Stramenopiles</taxon>
        <taxon>Ochrophyta</taxon>
        <taxon>PX clade</taxon>
        <taxon>Phaeophyceae</taxon>
        <taxon>Ectocarpales</taxon>
        <taxon>Ectocarpaceae</taxon>
        <taxon>Ectocarpus</taxon>
    </lineage>
</organism>
<protein>
    <recommendedName>
        <fullName evidence="3 7">Uroporphyrinogen-III synthase</fullName>
        <ecNumber evidence="3 7">4.2.1.75</ecNumber>
    </recommendedName>
</protein>
<dbReference type="Pfam" id="PF02602">
    <property type="entry name" value="HEM4"/>
    <property type="match status" value="2"/>
</dbReference>
<dbReference type="GO" id="GO:0004852">
    <property type="term" value="F:uroporphyrinogen-III synthase activity"/>
    <property type="evidence" value="ECO:0007669"/>
    <property type="project" value="UniProtKB-UniRule"/>
</dbReference>
<feature type="compositionally biased region" description="Low complexity" evidence="8">
    <location>
        <begin position="195"/>
        <end position="207"/>
    </location>
</feature>
<proteinExistence type="inferred from homology"/>